<dbReference type="PANTHER" id="PTHR33734:SF22">
    <property type="entry name" value="MEMBRANE-BOUND LYTIC MUREIN TRANSGLYCOSYLASE D"/>
    <property type="match status" value="1"/>
</dbReference>
<reference evidence="2" key="1">
    <citation type="submission" date="2019-03" db="EMBL/GenBank/DDBJ databases">
        <authorList>
            <person name="Hao L."/>
        </authorList>
    </citation>
    <scope>NUCLEOTIDE SEQUENCE</scope>
</reference>
<gene>
    <name evidence="2" type="primary">sleB</name>
    <name evidence="2" type="ORF">SCFA_330005</name>
</gene>
<proteinExistence type="predicted"/>
<dbReference type="EMBL" id="CAADRN010000257">
    <property type="protein sequence ID" value="VFU16053.1"/>
    <property type="molecule type" value="Genomic_DNA"/>
</dbReference>
<evidence type="ECO:0000259" key="1">
    <source>
        <dbReference type="PROSITE" id="PS51782"/>
    </source>
</evidence>
<dbReference type="PROSITE" id="PS51782">
    <property type="entry name" value="LYSM"/>
    <property type="match status" value="2"/>
</dbReference>
<dbReference type="Gene3D" id="6.20.240.60">
    <property type="match status" value="1"/>
</dbReference>
<dbReference type="GO" id="GO:0008932">
    <property type="term" value="F:lytic endotransglycosylase activity"/>
    <property type="evidence" value="ECO:0007669"/>
    <property type="project" value="TreeGrafter"/>
</dbReference>
<sequence>MNATRVLMGFFVLVAVLTLPVTAQAASHTVSPGESLYLISQNYGISLNNLMTSNGIQSSLIYPGQKLYIPYSAAGGYMYTVKAGDSIFQIARRTGVNYQDIIKQNGLYNPDLIYPGSNLYIPPASSGGSGQGRSGITPQDFDLLARLITAEADAEPYAGKVAVGAVVLNRVRSSTFPNSIRSVIYQYEDGTYQFEPVMNGWINRPATPDCIRAAKDAVNGWDPTNGAVYFFATYVTNKWLWSRPLSTIIGGVAFTY</sequence>
<dbReference type="GO" id="GO:0016787">
    <property type="term" value="F:hydrolase activity"/>
    <property type="evidence" value="ECO:0007669"/>
    <property type="project" value="InterPro"/>
</dbReference>
<dbReference type="InterPro" id="IPR011105">
    <property type="entry name" value="Cell_wall_hydrolase_SleB"/>
</dbReference>
<dbReference type="AlphaFoldDB" id="A0A485M319"/>
<dbReference type="CDD" id="cd00118">
    <property type="entry name" value="LysM"/>
    <property type="match status" value="2"/>
</dbReference>
<dbReference type="InterPro" id="IPR036779">
    <property type="entry name" value="LysM_dom_sf"/>
</dbReference>
<accession>A0A485M319</accession>
<dbReference type="InterPro" id="IPR042047">
    <property type="entry name" value="SleB_dom1"/>
</dbReference>
<dbReference type="SMART" id="SM00257">
    <property type="entry name" value="LysM"/>
    <property type="match status" value="2"/>
</dbReference>
<organism evidence="2">
    <name type="scientific">anaerobic digester metagenome</name>
    <dbReference type="NCBI Taxonomy" id="1263854"/>
    <lineage>
        <taxon>unclassified sequences</taxon>
        <taxon>metagenomes</taxon>
        <taxon>ecological metagenomes</taxon>
    </lineage>
</organism>
<evidence type="ECO:0000313" key="2">
    <source>
        <dbReference type="EMBL" id="VFU16053.1"/>
    </source>
</evidence>
<dbReference type="PANTHER" id="PTHR33734">
    <property type="entry name" value="LYSM DOMAIN-CONTAINING GPI-ANCHORED PROTEIN 2"/>
    <property type="match status" value="1"/>
</dbReference>
<name>A0A485M319_9ZZZZ</name>
<dbReference type="SUPFAM" id="SSF54106">
    <property type="entry name" value="LysM domain"/>
    <property type="match status" value="2"/>
</dbReference>
<dbReference type="Pfam" id="PF07486">
    <property type="entry name" value="Hydrolase_2"/>
    <property type="match status" value="1"/>
</dbReference>
<feature type="domain" description="LysM" evidence="1">
    <location>
        <begin position="77"/>
        <end position="121"/>
    </location>
</feature>
<protein>
    <submittedName>
        <fullName evidence="2">Spore cortex-lytic enzyme</fullName>
    </submittedName>
</protein>
<dbReference type="Gene3D" id="1.10.10.2520">
    <property type="entry name" value="Cell wall hydrolase SleB, domain 1"/>
    <property type="match status" value="1"/>
</dbReference>
<dbReference type="Gene3D" id="3.10.350.10">
    <property type="entry name" value="LysM domain"/>
    <property type="match status" value="2"/>
</dbReference>
<dbReference type="InterPro" id="IPR018392">
    <property type="entry name" value="LysM"/>
</dbReference>
<dbReference type="Pfam" id="PF01476">
    <property type="entry name" value="LysM"/>
    <property type="match status" value="2"/>
</dbReference>
<feature type="domain" description="LysM" evidence="1">
    <location>
        <begin position="26"/>
        <end position="69"/>
    </location>
</feature>